<proteinExistence type="predicted"/>
<keyword evidence="3" id="KW-1185">Reference proteome</keyword>
<feature type="compositionally biased region" description="Low complexity" evidence="1">
    <location>
        <begin position="201"/>
        <end position="222"/>
    </location>
</feature>
<dbReference type="EMBL" id="CAJNNV010029315">
    <property type="protein sequence ID" value="CAE8627996.1"/>
    <property type="molecule type" value="Genomic_DNA"/>
</dbReference>
<comment type="caution">
    <text evidence="2">The sequence shown here is derived from an EMBL/GenBank/DDBJ whole genome shotgun (WGS) entry which is preliminary data.</text>
</comment>
<sequence length="222" mass="22183">MGVVRKLLSGEKGERIAAAAAAALAARSGQVDASGPDGSPALAPSLKRVLWRSSPIDKARRDGQLASLERAVLPLLAARLPAGAEALGVCSSQDGTSLRMFVRLSAADGDVAQRAAAAAAAVGALLGCETEVLACGPAAAPAAESTAPPLVAVDSKAEVEAEKAAASLKKKPKKGTKGKTKKAKKKPKEVKTAKKKKAGGKKQSASGSSSSESSSDSSESSD</sequence>
<gene>
    <name evidence="2" type="ORF">PGLA1383_LOCUS44693</name>
</gene>
<accession>A0A813GNW0</accession>
<name>A0A813GNW0_POLGL</name>
<feature type="region of interest" description="Disordered" evidence="1">
    <location>
        <begin position="161"/>
        <end position="222"/>
    </location>
</feature>
<dbReference type="AlphaFoldDB" id="A0A813GNW0"/>
<organism evidence="2 3">
    <name type="scientific">Polarella glacialis</name>
    <name type="common">Dinoflagellate</name>
    <dbReference type="NCBI Taxonomy" id="89957"/>
    <lineage>
        <taxon>Eukaryota</taxon>
        <taxon>Sar</taxon>
        <taxon>Alveolata</taxon>
        <taxon>Dinophyceae</taxon>
        <taxon>Suessiales</taxon>
        <taxon>Suessiaceae</taxon>
        <taxon>Polarella</taxon>
    </lineage>
</organism>
<evidence type="ECO:0000313" key="3">
    <source>
        <dbReference type="Proteomes" id="UP000654075"/>
    </source>
</evidence>
<feature type="compositionally biased region" description="Basic residues" evidence="1">
    <location>
        <begin position="168"/>
        <end position="200"/>
    </location>
</feature>
<protein>
    <submittedName>
        <fullName evidence="2">Uncharacterized protein</fullName>
    </submittedName>
</protein>
<evidence type="ECO:0000313" key="2">
    <source>
        <dbReference type="EMBL" id="CAE8627996.1"/>
    </source>
</evidence>
<reference evidence="2" key="1">
    <citation type="submission" date="2021-02" db="EMBL/GenBank/DDBJ databases">
        <authorList>
            <person name="Dougan E. K."/>
            <person name="Rhodes N."/>
            <person name="Thang M."/>
            <person name="Chan C."/>
        </authorList>
    </citation>
    <scope>NUCLEOTIDE SEQUENCE</scope>
</reference>
<evidence type="ECO:0000256" key="1">
    <source>
        <dbReference type="SAM" id="MobiDB-lite"/>
    </source>
</evidence>
<dbReference type="Proteomes" id="UP000654075">
    <property type="component" value="Unassembled WGS sequence"/>
</dbReference>